<dbReference type="CDD" id="cd05822">
    <property type="entry name" value="TLP_HIUase"/>
    <property type="match status" value="1"/>
</dbReference>
<dbReference type="EC" id="3.5.2.17" evidence="8"/>
<dbReference type="Pfam" id="PF00576">
    <property type="entry name" value="Transthyretin"/>
    <property type="match status" value="1"/>
</dbReference>
<sequence length="115" mass="13102">MVARTFSTHILDTSKGKAAANVKVTVYRLNETQEWQGLRAVQTNQDGRCQLLKDGDEFPSGIYKLTFHVGAYFAEQNEKTLYPAIEIIVDCDDEQDHYHIPLLLNPFGYTTYRGT</sequence>
<dbReference type="AlphaFoldDB" id="B4MKC2"/>
<feature type="binding site" evidence="7">
    <location>
        <position position="48"/>
    </location>
    <ligand>
        <name>substrate</name>
    </ligand>
</feature>
<dbReference type="PhylomeDB" id="B4MKC2"/>
<evidence type="ECO:0000313" key="10">
    <source>
        <dbReference type="EMBL" id="EDW72561.1"/>
    </source>
</evidence>
<evidence type="ECO:0000256" key="8">
    <source>
        <dbReference type="RuleBase" id="RU361270"/>
    </source>
</evidence>
<dbReference type="InterPro" id="IPR014306">
    <property type="entry name" value="Hydroxyisourate_hydrolase"/>
</dbReference>
<dbReference type="EMBL" id="CH963846">
    <property type="protein sequence ID" value="EDW72561.1"/>
    <property type="molecule type" value="Genomic_DNA"/>
</dbReference>
<protein>
    <recommendedName>
        <fullName evidence="8">5-hydroxyisourate hydrolase</fullName>
        <shortName evidence="8">HIU hydrolase</shortName>
        <shortName evidence="8">HIUHase</shortName>
        <ecNumber evidence="8">3.5.2.17</ecNumber>
    </recommendedName>
</protein>
<proteinExistence type="inferred from homology"/>
<keyword evidence="11" id="KW-1185">Reference proteome</keyword>
<dbReference type="InterPro" id="IPR000895">
    <property type="entry name" value="Transthyretin/HIU_hydrolase"/>
</dbReference>
<dbReference type="HOGENOM" id="CLU_115536_1_0_1"/>
<dbReference type="OMA" id="CSENQNY"/>
<dbReference type="SUPFAM" id="SSF49472">
    <property type="entry name" value="Transthyretin (synonym: prealbumin)"/>
    <property type="match status" value="1"/>
</dbReference>
<name>B4MKC2_DROWI</name>
<dbReference type="InterPro" id="IPR023416">
    <property type="entry name" value="Transthyretin/HIU_hydrolase_d"/>
</dbReference>
<dbReference type="KEGG" id="dwi:6638301"/>
<dbReference type="STRING" id="7260.B4MKC2"/>
<evidence type="ECO:0000256" key="6">
    <source>
        <dbReference type="ARBA" id="ARBA00022801"/>
    </source>
</evidence>
<evidence type="ECO:0000259" key="9">
    <source>
        <dbReference type="SMART" id="SM00095"/>
    </source>
</evidence>
<dbReference type="PANTHER" id="PTHR10395:SF7">
    <property type="entry name" value="5-HYDROXYISOURATE HYDROLASE"/>
    <property type="match status" value="1"/>
</dbReference>
<dbReference type="OrthoDB" id="10265230at2759"/>
<evidence type="ECO:0000313" key="11">
    <source>
        <dbReference type="Proteomes" id="UP000007798"/>
    </source>
</evidence>
<dbReference type="GO" id="GO:0006144">
    <property type="term" value="P:purine nucleobase metabolic process"/>
    <property type="evidence" value="ECO:0007669"/>
    <property type="project" value="UniProtKB-KW"/>
</dbReference>
<feature type="binding site" evidence="7">
    <location>
        <position position="9"/>
    </location>
    <ligand>
        <name>substrate</name>
    </ligand>
</feature>
<evidence type="ECO:0000256" key="7">
    <source>
        <dbReference type="PIRSR" id="PIRSR600895-51"/>
    </source>
</evidence>
<dbReference type="Gene3D" id="2.60.40.180">
    <property type="entry name" value="Transthyretin/hydroxyisourate hydrolase domain"/>
    <property type="match status" value="1"/>
</dbReference>
<dbReference type="InterPro" id="IPR036817">
    <property type="entry name" value="Transthyretin/HIU_hydrolase_sf"/>
</dbReference>
<dbReference type="NCBIfam" id="TIGR02962">
    <property type="entry name" value="hdxy_isourate"/>
    <property type="match status" value="1"/>
</dbReference>
<keyword evidence="6 8" id="KW-0378">Hydrolase</keyword>
<reference evidence="10 11" key="1">
    <citation type="journal article" date="2007" name="Nature">
        <title>Evolution of genes and genomes on the Drosophila phylogeny.</title>
        <authorList>
            <consortium name="Drosophila 12 Genomes Consortium"/>
            <person name="Clark A.G."/>
            <person name="Eisen M.B."/>
            <person name="Smith D.R."/>
            <person name="Bergman C.M."/>
            <person name="Oliver B."/>
            <person name="Markow T.A."/>
            <person name="Kaufman T.C."/>
            <person name="Kellis M."/>
            <person name="Gelbart W."/>
            <person name="Iyer V.N."/>
            <person name="Pollard D.A."/>
            <person name="Sackton T.B."/>
            <person name="Larracuente A.M."/>
            <person name="Singh N.D."/>
            <person name="Abad J.P."/>
            <person name="Abt D.N."/>
            <person name="Adryan B."/>
            <person name="Aguade M."/>
            <person name="Akashi H."/>
            <person name="Anderson W.W."/>
            <person name="Aquadro C.F."/>
            <person name="Ardell D.H."/>
            <person name="Arguello R."/>
            <person name="Artieri C.G."/>
            <person name="Barbash D.A."/>
            <person name="Barker D."/>
            <person name="Barsanti P."/>
            <person name="Batterham P."/>
            <person name="Batzoglou S."/>
            <person name="Begun D."/>
            <person name="Bhutkar A."/>
            <person name="Blanco E."/>
            <person name="Bosak S.A."/>
            <person name="Bradley R.K."/>
            <person name="Brand A.D."/>
            <person name="Brent M.R."/>
            <person name="Brooks A.N."/>
            <person name="Brown R.H."/>
            <person name="Butlin R.K."/>
            <person name="Caggese C."/>
            <person name="Calvi B.R."/>
            <person name="Bernardo de Carvalho A."/>
            <person name="Caspi A."/>
            <person name="Castrezana S."/>
            <person name="Celniker S.E."/>
            <person name="Chang J.L."/>
            <person name="Chapple C."/>
            <person name="Chatterji S."/>
            <person name="Chinwalla A."/>
            <person name="Civetta A."/>
            <person name="Clifton S.W."/>
            <person name="Comeron J.M."/>
            <person name="Costello J.C."/>
            <person name="Coyne J.A."/>
            <person name="Daub J."/>
            <person name="David R.G."/>
            <person name="Delcher A.L."/>
            <person name="Delehaunty K."/>
            <person name="Do C.B."/>
            <person name="Ebling H."/>
            <person name="Edwards K."/>
            <person name="Eickbush T."/>
            <person name="Evans J.D."/>
            <person name="Filipski A."/>
            <person name="Findeiss S."/>
            <person name="Freyhult E."/>
            <person name="Fulton L."/>
            <person name="Fulton R."/>
            <person name="Garcia A.C."/>
            <person name="Gardiner A."/>
            <person name="Garfield D.A."/>
            <person name="Garvin B.E."/>
            <person name="Gibson G."/>
            <person name="Gilbert D."/>
            <person name="Gnerre S."/>
            <person name="Godfrey J."/>
            <person name="Good R."/>
            <person name="Gotea V."/>
            <person name="Gravely B."/>
            <person name="Greenberg A.J."/>
            <person name="Griffiths-Jones S."/>
            <person name="Gross S."/>
            <person name="Guigo R."/>
            <person name="Gustafson E.A."/>
            <person name="Haerty W."/>
            <person name="Hahn M.W."/>
            <person name="Halligan D.L."/>
            <person name="Halpern A.L."/>
            <person name="Halter G.M."/>
            <person name="Han M.V."/>
            <person name="Heger A."/>
            <person name="Hillier L."/>
            <person name="Hinrichs A.S."/>
            <person name="Holmes I."/>
            <person name="Hoskins R.A."/>
            <person name="Hubisz M.J."/>
            <person name="Hultmark D."/>
            <person name="Huntley M.A."/>
            <person name="Jaffe D.B."/>
            <person name="Jagadeeshan S."/>
            <person name="Jeck W.R."/>
            <person name="Johnson J."/>
            <person name="Jones C.D."/>
            <person name="Jordan W.C."/>
            <person name="Karpen G.H."/>
            <person name="Kataoka E."/>
            <person name="Keightley P.D."/>
            <person name="Kheradpour P."/>
            <person name="Kirkness E.F."/>
            <person name="Koerich L.B."/>
            <person name="Kristiansen K."/>
            <person name="Kudrna D."/>
            <person name="Kulathinal R.J."/>
            <person name="Kumar S."/>
            <person name="Kwok R."/>
            <person name="Lander E."/>
            <person name="Langley C.H."/>
            <person name="Lapoint R."/>
            <person name="Lazzaro B.P."/>
            <person name="Lee S.J."/>
            <person name="Levesque L."/>
            <person name="Li R."/>
            <person name="Lin C.F."/>
            <person name="Lin M.F."/>
            <person name="Lindblad-Toh K."/>
            <person name="Llopart A."/>
            <person name="Long M."/>
            <person name="Low L."/>
            <person name="Lozovsky E."/>
            <person name="Lu J."/>
            <person name="Luo M."/>
            <person name="Machado C.A."/>
            <person name="Makalowski W."/>
            <person name="Marzo M."/>
            <person name="Matsuda M."/>
            <person name="Matzkin L."/>
            <person name="McAllister B."/>
            <person name="McBride C.S."/>
            <person name="McKernan B."/>
            <person name="McKernan K."/>
            <person name="Mendez-Lago M."/>
            <person name="Minx P."/>
            <person name="Mollenhauer M.U."/>
            <person name="Montooth K."/>
            <person name="Mount S.M."/>
            <person name="Mu X."/>
            <person name="Myers E."/>
            <person name="Negre B."/>
            <person name="Newfeld S."/>
            <person name="Nielsen R."/>
            <person name="Noor M.A."/>
            <person name="O'Grady P."/>
            <person name="Pachter L."/>
            <person name="Papaceit M."/>
            <person name="Parisi M.J."/>
            <person name="Parisi M."/>
            <person name="Parts L."/>
            <person name="Pedersen J.S."/>
            <person name="Pesole G."/>
            <person name="Phillippy A.M."/>
            <person name="Ponting C.P."/>
            <person name="Pop M."/>
            <person name="Porcelli D."/>
            <person name="Powell J.R."/>
            <person name="Prohaska S."/>
            <person name="Pruitt K."/>
            <person name="Puig M."/>
            <person name="Quesneville H."/>
            <person name="Ram K.R."/>
            <person name="Rand D."/>
            <person name="Rasmussen M.D."/>
            <person name="Reed L.K."/>
            <person name="Reenan R."/>
            <person name="Reily A."/>
            <person name="Remington K.A."/>
            <person name="Rieger T.T."/>
            <person name="Ritchie M.G."/>
            <person name="Robin C."/>
            <person name="Rogers Y.H."/>
            <person name="Rohde C."/>
            <person name="Rozas J."/>
            <person name="Rubenfield M.J."/>
            <person name="Ruiz A."/>
            <person name="Russo S."/>
            <person name="Salzberg S.L."/>
            <person name="Sanchez-Gracia A."/>
            <person name="Saranga D.J."/>
            <person name="Sato H."/>
            <person name="Schaeffer S.W."/>
            <person name="Schatz M.C."/>
            <person name="Schlenke T."/>
            <person name="Schwartz R."/>
            <person name="Segarra C."/>
            <person name="Singh R.S."/>
            <person name="Sirot L."/>
            <person name="Sirota M."/>
            <person name="Sisneros N.B."/>
            <person name="Smith C.D."/>
            <person name="Smith T.F."/>
            <person name="Spieth J."/>
            <person name="Stage D.E."/>
            <person name="Stark A."/>
            <person name="Stephan W."/>
            <person name="Strausberg R.L."/>
            <person name="Strempel S."/>
            <person name="Sturgill D."/>
            <person name="Sutton G."/>
            <person name="Sutton G.G."/>
            <person name="Tao W."/>
            <person name="Teichmann S."/>
            <person name="Tobari Y.N."/>
            <person name="Tomimura Y."/>
            <person name="Tsolas J.M."/>
            <person name="Valente V.L."/>
            <person name="Venter E."/>
            <person name="Venter J.C."/>
            <person name="Vicario S."/>
            <person name="Vieira F.G."/>
            <person name="Vilella A.J."/>
            <person name="Villasante A."/>
            <person name="Walenz B."/>
            <person name="Wang J."/>
            <person name="Wasserman M."/>
            <person name="Watts T."/>
            <person name="Wilson D."/>
            <person name="Wilson R.K."/>
            <person name="Wing R.A."/>
            <person name="Wolfner M.F."/>
            <person name="Wong A."/>
            <person name="Wong G.K."/>
            <person name="Wu C.I."/>
            <person name="Wu G."/>
            <person name="Yamamoto D."/>
            <person name="Yang H.P."/>
            <person name="Yang S.P."/>
            <person name="Yorke J.A."/>
            <person name="Yoshida K."/>
            <person name="Zdobnov E."/>
            <person name="Zhang P."/>
            <person name="Zhang Y."/>
            <person name="Zimin A.V."/>
            <person name="Baldwin J."/>
            <person name="Abdouelleil A."/>
            <person name="Abdulkadir J."/>
            <person name="Abebe A."/>
            <person name="Abera B."/>
            <person name="Abreu J."/>
            <person name="Acer S.C."/>
            <person name="Aftuck L."/>
            <person name="Alexander A."/>
            <person name="An P."/>
            <person name="Anderson E."/>
            <person name="Anderson S."/>
            <person name="Arachi H."/>
            <person name="Azer M."/>
            <person name="Bachantsang P."/>
            <person name="Barry A."/>
            <person name="Bayul T."/>
            <person name="Berlin A."/>
            <person name="Bessette D."/>
            <person name="Bloom T."/>
            <person name="Blye J."/>
            <person name="Boguslavskiy L."/>
            <person name="Bonnet C."/>
            <person name="Boukhgalter B."/>
            <person name="Bourzgui I."/>
            <person name="Brown A."/>
            <person name="Cahill P."/>
            <person name="Channer S."/>
            <person name="Cheshatsang Y."/>
            <person name="Chuda L."/>
            <person name="Citroen M."/>
            <person name="Collymore A."/>
            <person name="Cooke P."/>
            <person name="Costello M."/>
            <person name="D'Aco K."/>
            <person name="Daza R."/>
            <person name="De Haan G."/>
            <person name="DeGray S."/>
            <person name="DeMaso C."/>
            <person name="Dhargay N."/>
            <person name="Dooley K."/>
            <person name="Dooley E."/>
            <person name="Doricent M."/>
            <person name="Dorje P."/>
            <person name="Dorjee K."/>
            <person name="Dupes A."/>
            <person name="Elong R."/>
            <person name="Falk J."/>
            <person name="Farina A."/>
            <person name="Faro S."/>
            <person name="Ferguson D."/>
            <person name="Fisher S."/>
            <person name="Foley C.D."/>
            <person name="Franke A."/>
            <person name="Friedrich D."/>
            <person name="Gadbois L."/>
            <person name="Gearin G."/>
            <person name="Gearin C.R."/>
            <person name="Giannoukos G."/>
            <person name="Goode T."/>
            <person name="Graham J."/>
            <person name="Grandbois E."/>
            <person name="Grewal S."/>
            <person name="Gyaltsen K."/>
            <person name="Hafez N."/>
            <person name="Hagos B."/>
            <person name="Hall J."/>
            <person name="Henson C."/>
            <person name="Hollinger A."/>
            <person name="Honan T."/>
            <person name="Huard M.D."/>
            <person name="Hughes L."/>
            <person name="Hurhula B."/>
            <person name="Husby M.E."/>
            <person name="Kamat A."/>
            <person name="Kanga B."/>
            <person name="Kashin S."/>
            <person name="Khazanovich D."/>
            <person name="Kisner P."/>
            <person name="Lance K."/>
            <person name="Lara M."/>
            <person name="Lee W."/>
            <person name="Lennon N."/>
            <person name="Letendre F."/>
            <person name="LeVine R."/>
            <person name="Lipovsky A."/>
            <person name="Liu X."/>
            <person name="Liu J."/>
            <person name="Liu S."/>
            <person name="Lokyitsang T."/>
            <person name="Lokyitsang Y."/>
            <person name="Lubonja R."/>
            <person name="Lui A."/>
            <person name="MacDonald P."/>
            <person name="Magnisalis V."/>
            <person name="Maru K."/>
            <person name="Matthews C."/>
            <person name="McCusker W."/>
            <person name="McDonough S."/>
            <person name="Mehta T."/>
            <person name="Meldrim J."/>
            <person name="Meneus L."/>
            <person name="Mihai O."/>
            <person name="Mihalev A."/>
            <person name="Mihova T."/>
            <person name="Mittelman R."/>
            <person name="Mlenga V."/>
            <person name="Montmayeur A."/>
            <person name="Mulrain L."/>
            <person name="Navidi A."/>
            <person name="Naylor J."/>
            <person name="Negash T."/>
            <person name="Nguyen T."/>
            <person name="Nguyen N."/>
            <person name="Nicol R."/>
            <person name="Norbu C."/>
            <person name="Norbu N."/>
            <person name="Novod N."/>
            <person name="O'Neill B."/>
            <person name="Osman S."/>
            <person name="Markiewicz E."/>
            <person name="Oyono O.L."/>
            <person name="Patti C."/>
            <person name="Phunkhang P."/>
            <person name="Pierre F."/>
            <person name="Priest M."/>
            <person name="Raghuraman S."/>
            <person name="Rege F."/>
            <person name="Reyes R."/>
            <person name="Rise C."/>
            <person name="Rogov P."/>
            <person name="Ross K."/>
            <person name="Ryan E."/>
            <person name="Settipalli S."/>
            <person name="Shea T."/>
            <person name="Sherpa N."/>
            <person name="Shi L."/>
            <person name="Shih D."/>
            <person name="Sparrow T."/>
            <person name="Spaulding J."/>
            <person name="Stalker J."/>
            <person name="Stange-Thomann N."/>
            <person name="Stavropoulos S."/>
            <person name="Stone C."/>
            <person name="Strader C."/>
            <person name="Tesfaye S."/>
            <person name="Thomson T."/>
            <person name="Thoulutsang Y."/>
            <person name="Thoulutsang D."/>
            <person name="Topham K."/>
            <person name="Topping I."/>
            <person name="Tsamla T."/>
            <person name="Vassiliev H."/>
            <person name="Vo A."/>
            <person name="Wangchuk T."/>
            <person name="Wangdi T."/>
            <person name="Weiand M."/>
            <person name="Wilkinson J."/>
            <person name="Wilson A."/>
            <person name="Yadav S."/>
            <person name="Young G."/>
            <person name="Yu Q."/>
            <person name="Zembek L."/>
            <person name="Zhong D."/>
            <person name="Zimmer A."/>
            <person name="Zwirko Z."/>
            <person name="Jaffe D.B."/>
            <person name="Alvarez P."/>
            <person name="Brockman W."/>
            <person name="Butler J."/>
            <person name="Chin C."/>
            <person name="Gnerre S."/>
            <person name="Grabherr M."/>
            <person name="Kleber M."/>
            <person name="Mauceli E."/>
            <person name="MacCallum I."/>
        </authorList>
    </citation>
    <scope>NUCLEOTIDE SEQUENCE [LARGE SCALE GENOMIC DNA]</scope>
    <source>
        <strain evidence="11">Tucson 14030-0811.24</strain>
    </source>
</reference>
<feature type="binding site" evidence="7">
    <location>
        <position position="112"/>
    </location>
    <ligand>
        <name>substrate</name>
    </ligand>
</feature>
<comment type="subunit">
    <text evidence="4 8">Homotetramer.</text>
</comment>
<feature type="domain" description="Transthyretin/hydroxyisourate hydrolase" evidence="9">
    <location>
        <begin position="1"/>
        <end position="114"/>
    </location>
</feature>
<comment type="similarity">
    <text evidence="3 8">Belongs to the transthyretin family. 5-hydroxyisourate hydrolase subfamily.</text>
</comment>
<dbReference type="eggNOG" id="KOG3006">
    <property type="taxonomic scope" value="Eukaryota"/>
</dbReference>
<dbReference type="Proteomes" id="UP000007798">
    <property type="component" value="Unassembled WGS sequence"/>
</dbReference>
<evidence type="ECO:0000256" key="5">
    <source>
        <dbReference type="ARBA" id="ARBA00022631"/>
    </source>
</evidence>
<keyword evidence="5 8" id="KW-0659">Purine metabolism</keyword>
<evidence type="ECO:0000256" key="1">
    <source>
        <dbReference type="ARBA" id="ARBA00001043"/>
    </source>
</evidence>
<dbReference type="GO" id="GO:0033971">
    <property type="term" value="F:hydroxyisourate hydrolase activity"/>
    <property type="evidence" value="ECO:0007669"/>
    <property type="project" value="UniProtKB-EC"/>
</dbReference>
<comment type="catalytic activity">
    <reaction evidence="1 8">
        <text>5-hydroxyisourate + H2O = 5-hydroxy-2-oxo-4-ureido-2,5-dihydro-1H-imidazole-5-carboxylate + H(+)</text>
        <dbReference type="Rhea" id="RHEA:23736"/>
        <dbReference type="ChEBI" id="CHEBI:15377"/>
        <dbReference type="ChEBI" id="CHEBI:15378"/>
        <dbReference type="ChEBI" id="CHEBI:18072"/>
        <dbReference type="ChEBI" id="CHEBI:58639"/>
        <dbReference type="EC" id="3.5.2.17"/>
    </reaction>
</comment>
<evidence type="ECO:0000256" key="3">
    <source>
        <dbReference type="ARBA" id="ARBA00009850"/>
    </source>
</evidence>
<evidence type="ECO:0000256" key="2">
    <source>
        <dbReference type="ARBA" id="ARBA00002704"/>
    </source>
</evidence>
<dbReference type="SMART" id="SM00095">
    <property type="entry name" value="TR_THY"/>
    <property type="match status" value="1"/>
</dbReference>
<evidence type="ECO:0000256" key="4">
    <source>
        <dbReference type="ARBA" id="ARBA00011881"/>
    </source>
</evidence>
<dbReference type="PRINTS" id="PR00189">
    <property type="entry name" value="TRNSTHYRETIN"/>
</dbReference>
<comment type="function">
    <text evidence="2">Catalyzes the hydrolysis of 5-hydroxyisourate (HIU) to 2-oxo-4-hydroxy-4-carboxy-5-ureidoimidazoline (OHCU).</text>
</comment>
<accession>B4MKC2</accession>
<dbReference type="FunCoup" id="B4MKC2">
    <property type="interactions" value="83"/>
</dbReference>
<gene>
    <name evidence="10" type="primary">Dwil\GK20968</name>
    <name evidence="10" type="ORF">Dwil_GK20968</name>
</gene>
<dbReference type="InParanoid" id="B4MKC2"/>
<organism evidence="10 11">
    <name type="scientific">Drosophila willistoni</name>
    <name type="common">Fruit fly</name>
    <dbReference type="NCBI Taxonomy" id="7260"/>
    <lineage>
        <taxon>Eukaryota</taxon>
        <taxon>Metazoa</taxon>
        <taxon>Ecdysozoa</taxon>
        <taxon>Arthropoda</taxon>
        <taxon>Hexapoda</taxon>
        <taxon>Insecta</taxon>
        <taxon>Pterygota</taxon>
        <taxon>Neoptera</taxon>
        <taxon>Endopterygota</taxon>
        <taxon>Diptera</taxon>
        <taxon>Brachycera</taxon>
        <taxon>Muscomorpha</taxon>
        <taxon>Ephydroidea</taxon>
        <taxon>Drosophilidae</taxon>
        <taxon>Drosophila</taxon>
        <taxon>Sophophora</taxon>
    </lineage>
</organism>
<dbReference type="PANTHER" id="PTHR10395">
    <property type="entry name" value="URICASE AND TRANSTHYRETIN-RELATED"/>
    <property type="match status" value="1"/>
</dbReference>